<sequence>MFDPSFLGGLTGGLIAGVLATLTMDVAMARLPEGETPPKVAASVLAGTAVDSAPERLAAVVHYVAGAGSGVLTAAMLAGGVAVAAALGVGTAGVGAVVTAAGVAFVMFVCMVGFFALVPLPRTTGLARQRLRVVRRDWAICAVVYLVVAIPLLLAVGQVV</sequence>
<feature type="transmembrane region" description="Helical" evidence="1">
    <location>
        <begin position="63"/>
        <end position="87"/>
    </location>
</feature>
<name>A0A238X2N3_HALVU</name>
<feature type="transmembrane region" description="Helical" evidence="1">
    <location>
        <begin position="93"/>
        <end position="118"/>
    </location>
</feature>
<accession>A0A238X2N3</accession>
<proteinExistence type="predicted"/>
<gene>
    <name evidence="2" type="ORF">SAMN06264855_11275</name>
</gene>
<reference evidence="2 3" key="1">
    <citation type="submission" date="2017-06" db="EMBL/GenBank/DDBJ databases">
        <authorList>
            <person name="Kim H.J."/>
            <person name="Triplett B.A."/>
        </authorList>
    </citation>
    <scope>NUCLEOTIDE SEQUENCE [LARGE SCALE GENOMIC DNA]</scope>
    <source>
        <strain evidence="2 3">DSM 8800</strain>
    </source>
</reference>
<feature type="transmembrane region" description="Helical" evidence="1">
    <location>
        <begin position="6"/>
        <end position="29"/>
    </location>
</feature>
<keyword evidence="1" id="KW-0812">Transmembrane</keyword>
<feature type="transmembrane region" description="Helical" evidence="1">
    <location>
        <begin position="138"/>
        <end position="157"/>
    </location>
</feature>
<evidence type="ECO:0000256" key="1">
    <source>
        <dbReference type="SAM" id="Phobius"/>
    </source>
</evidence>
<evidence type="ECO:0000313" key="3">
    <source>
        <dbReference type="Proteomes" id="UP000198397"/>
    </source>
</evidence>
<dbReference type="Proteomes" id="UP000198397">
    <property type="component" value="Unassembled WGS sequence"/>
</dbReference>
<protein>
    <submittedName>
        <fullName evidence="2">Uncharacterized protein</fullName>
    </submittedName>
</protein>
<dbReference type="RefSeq" id="WP_089385225.1">
    <property type="nucleotide sequence ID" value="NZ_FZNQ01000012.1"/>
</dbReference>
<keyword evidence="1" id="KW-1133">Transmembrane helix</keyword>
<organism evidence="2 3">
    <name type="scientific">Halorubrum vacuolatum</name>
    <name type="common">Natronobacterium vacuolatum</name>
    <dbReference type="NCBI Taxonomy" id="63740"/>
    <lineage>
        <taxon>Archaea</taxon>
        <taxon>Methanobacteriati</taxon>
        <taxon>Methanobacteriota</taxon>
        <taxon>Stenosarchaea group</taxon>
        <taxon>Halobacteria</taxon>
        <taxon>Halobacteriales</taxon>
        <taxon>Haloferacaceae</taxon>
        <taxon>Halorubrum</taxon>
    </lineage>
</organism>
<dbReference type="OrthoDB" id="340802at2157"/>
<keyword evidence="3" id="KW-1185">Reference proteome</keyword>
<keyword evidence="1" id="KW-0472">Membrane</keyword>
<dbReference type="EMBL" id="FZNQ01000012">
    <property type="protein sequence ID" value="SNR52843.1"/>
    <property type="molecule type" value="Genomic_DNA"/>
</dbReference>
<evidence type="ECO:0000313" key="2">
    <source>
        <dbReference type="EMBL" id="SNR52843.1"/>
    </source>
</evidence>
<dbReference type="AlphaFoldDB" id="A0A238X2N3"/>